<accession>A0A6C0DAF2</accession>
<protein>
    <submittedName>
        <fullName evidence="1">Uncharacterized protein</fullName>
    </submittedName>
</protein>
<dbReference type="EMBL" id="MN739566">
    <property type="protein sequence ID" value="QHT13350.1"/>
    <property type="molecule type" value="Genomic_DNA"/>
</dbReference>
<proteinExistence type="predicted"/>
<dbReference type="AlphaFoldDB" id="A0A6C0DAF2"/>
<reference evidence="1" key="1">
    <citation type="journal article" date="2020" name="Nature">
        <title>Giant virus diversity and host interactions through global metagenomics.</title>
        <authorList>
            <person name="Schulz F."/>
            <person name="Roux S."/>
            <person name="Paez-Espino D."/>
            <person name="Jungbluth S."/>
            <person name="Walsh D.A."/>
            <person name="Denef V.J."/>
            <person name="McMahon K.D."/>
            <person name="Konstantinidis K.T."/>
            <person name="Eloe-Fadrosh E.A."/>
            <person name="Kyrpides N.C."/>
            <person name="Woyke T."/>
        </authorList>
    </citation>
    <scope>NUCLEOTIDE SEQUENCE</scope>
    <source>
        <strain evidence="1">GVMAG-M-3300023174-131</strain>
    </source>
</reference>
<organism evidence="1">
    <name type="scientific">viral metagenome</name>
    <dbReference type="NCBI Taxonomy" id="1070528"/>
    <lineage>
        <taxon>unclassified sequences</taxon>
        <taxon>metagenomes</taxon>
        <taxon>organismal metagenomes</taxon>
    </lineage>
</organism>
<evidence type="ECO:0000313" key="1">
    <source>
        <dbReference type="EMBL" id="QHT13350.1"/>
    </source>
</evidence>
<name>A0A6C0DAF2_9ZZZZ</name>
<sequence length="152" mass="17790">MSKQLLQNNIFYQQSKNKSNPDVLVKKSTTERSRNENIFKKNNVVYNSITNQTLTDIKTQKDLELSKDIPLSNIEKILADKAKERQDQEILCKPIKQKIVMENKSIESTQIFTDLKKDLNDYTNKQNIEIQTNKNKYENIMINLKNLGIIKN</sequence>